<sequence>MMEDSPFSPRSRCARSPPPTPVAGPAPPPQAPQQKNKAFEAITTSDIQSWMTTIDQNLQEVCNIAAEGKLNMDQKMRLNALCRKIGHSTSQMAVQYQYMKAKAFQYLNVAKALETQLDLSQQLKELKLCVEEKTKPALGASFADMVKKGANNYIQPTNARAALDAMLVKLCAECSLAELRASLVDACVQSAPHADSSALAALEQLLARACARRPDLLTVLLPYIKEAGEAGGPPRDLKCVLMLLRVCRKSAAAAALAHSSDAEWKGVISYELLKQAAVDAVDESAAAAALAHSSDAEWKGVISYELLKQAAVDAVDEVMRSKMCLNATARVSQVRCSRRAGALQRRRVEGRHQLRAAQASRCGRRRRGNAI</sequence>
<feature type="compositionally biased region" description="Low complexity" evidence="1">
    <location>
        <begin position="1"/>
        <end position="15"/>
    </location>
</feature>
<organism evidence="2 3">
    <name type="scientific">Mythimna separata</name>
    <name type="common">Oriental armyworm</name>
    <name type="synonym">Pseudaletia separata</name>
    <dbReference type="NCBI Taxonomy" id="271217"/>
    <lineage>
        <taxon>Eukaryota</taxon>
        <taxon>Metazoa</taxon>
        <taxon>Ecdysozoa</taxon>
        <taxon>Arthropoda</taxon>
        <taxon>Hexapoda</taxon>
        <taxon>Insecta</taxon>
        <taxon>Pterygota</taxon>
        <taxon>Neoptera</taxon>
        <taxon>Endopterygota</taxon>
        <taxon>Lepidoptera</taxon>
        <taxon>Glossata</taxon>
        <taxon>Ditrysia</taxon>
        <taxon>Noctuoidea</taxon>
        <taxon>Noctuidae</taxon>
        <taxon>Noctuinae</taxon>
        <taxon>Hadenini</taxon>
        <taxon>Mythimna</taxon>
    </lineage>
</organism>
<accession>A0AAD7YL91</accession>
<comment type="caution">
    <text evidence="2">The sequence shown here is derived from an EMBL/GenBank/DDBJ whole genome shotgun (WGS) entry which is preliminary data.</text>
</comment>
<evidence type="ECO:0000313" key="2">
    <source>
        <dbReference type="EMBL" id="KAJ8720427.1"/>
    </source>
</evidence>
<gene>
    <name evidence="2" type="ORF">PYW07_012470</name>
</gene>
<reference evidence="2" key="1">
    <citation type="submission" date="2023-03" db="EMBL/GenBank/DDBJ databases">
        <title>Chromosome-level genomes of two armyworms, Mythimna separata and Mythimna loreyi, provide insights into the biosynthesis and reception of sex pheromones.</title>
        <authorList>
            <person name="Zhao H."/>
        </authorList>
    </citation>
    <scope>NUCLEOTIDE SEQUENCE</scope>
    <source>
        <strain evidence="2">BeijingLab</strain>
        <tissue evidence="2">Pupa</tissue>
    </source>
</reference>
<dbReference type="EMBL" id="JARGEI010000014">
    <property type="protein sequence ID" value="KAJ8720427.1"/>
    <property type="molecule type" value="Genomic_DNA"/>
</dbReference>
<keyword evidence="3" id="KW-1185">Reference proteome</keyword>
<protein>
    <submittedName>
        <fullName evidence="2">Uncharacterized protein</fullName>
    </submittedName>
</protein>
<feature type="compositionally biased region" description="Pro residues" evidence="1">
    <location>
        <begin position="16"/>
        <end position="31"/>
    </location>
</feature>
<name>A0AAD7YL91_MYTSE</name>
<feature type="region of interest" description="Disordered" evidence="1">
    <location>
        <begin position="1"/>
        <end position="36"/>
    </location>
</feature>
<evidence type="ECO:0000313" key="3">
    <source>
        <dbReference type="Proteomes" id="UP001231518"/>
    </source>
</evidence>
<evidence type="ECO:0000256" key="1">
    <source>
        <dbReference type="SAM" id="MobiDB-lite"/>
    </source>
</evidence>
<dbReference type="Proteomes" id="UP001231518">
    <property type="component" value="Chromosome 3"/>
</dbReference>
<proteinExistence type="predicted"/>
<dbReference type="AlphaFoldDB" id="A0AAD7YL91"/>